<dbReference type="EMBL" id="BAABKE010000009">
    <property type="protein sequence ID" value="GAA5103572.1"/>
    <property type="molecule type" value="Genomic_DNA"/>
</dbReference>
<comment type="caution">
    <text evidence="1">The sequence shown here is derived from an EMBL/GenBank/DDBJ whole genome shotgun (WGS) entry which is preliminary data.</text>
</comment>
<keyword evidence="2" id="KW-1185">Reference proteome</keyword>
<evidence type="ECO:0000313" key="2">
    <source>
        <dbReference type="Proteomes" id="UP001500631"/>
    </source>
</evidence>
<dbReference type="RefSeq" id="WP_077926794.1">
    <property type="nucleotide sequence ID" value="NZ_BAABKE010000009.1"/>
</dbReference>
<dbReference type="Gene3D" id="3.40.800.10">
    <property type="entry name" value="Ureohydrolase domain"/>
    <property type="match status" value="1"/>
</dbReference>
<proteinExistence type="predicted"/>
<protein>
    <recommendedName>
        <fullName evidence="3">Arginase</fullName>
    </recommendedName>
</protein>
<organism evidence="1 2">
    <name type="scientific">Wohlfahrtiimonas larvae</name>
    <dbReference type="NCBI Taxonomy" id="1157986"/>
    <lineage>
        <taxon>Bacteria</taxon>
        <taxon>Pseudomonadati</taxon>
        <taxon>Pseudomonadota</taxon>
        <taxon>Gammaproteobacteria</taxon>
        <taxon>Cardiobacteriales</taxon>
        <taxon>Ignatzschineriaceae</taxon>
        <taxon>Wohlfahrtiimonas</taxon>
    </lineage>
</organism>
<dbReference type="SUPFAM" id="SSF52768">
    <property type="entry name" value="Arginase/deacetylase"/>
    <property type="match status" value="1"/>
</dbReference>
<dbReference type="Proteomes" id="UP001500631">
    <property type="component" value="Unassembled WGS sequence"/>
</dbReference>
<dbReference type="InterPro" id="IPR023696">
    <property type="entry name" value="Ureohydrolase_dom_sf"/>
</dbReference>
<gene>
    <name evidence="1" type="ORF">GCM10023338_22290</name>
</gene>
<evidence type="ECO:0000313" key="1">
    <source>
        <dbReference type="EMBL" id="GAA5103572.1"/>
    </source>
</evidence>
<evidence type="ECO:0008006" key="3">
    <source>
        <dbReference type="Google" id="ProtNLM"/>
    </source>
</evidence>
<accession>A0ABP9N065</accession>
<sequence>MAESLVLNFDNSVTIQSVQSINLTALQEQIRFGCSMKKWDALTSFLDQNMPDEYHTVLMGSGDYHHLSYYLINRLSQKAQKPFQVVVLDNHPDNMRFPFGIHCGSWISYVANLPWVSHIHVVGITSSDVTVKHSWETRLKPLYQKKLTNWCIGVDTSWANTIGLMDSFRSFETKESMMTALTTELQSTSLDAYLSIDKDVFAPEVVQTNWDQGILLEDDVMGIIDILQPNLIGSDITGEVSIYEYQAWWKRFLSGLDQQVAISQVDIVTWQQQQNQLNERLLIKINTD</sequence>
<reference evidence="2" key="1">
    <citation type="journal article" date="2019" name="Int. J. Syst. Evol. Microbiol.">
        <title>The Global Catalogue of Microorganisms (GCM) 10K type strain sequencing project: providing services to taxonomists for standard genome sequencing and annotation.</title>
        <authorList>
            <consortium name="The Broad Institute Genomics Platform"/>
            <consortium name="The Broad Institute Genome Sequencing Center for Infectious Disease"/>
            <person name="Wu L."/>
            <person name="Ma J."/>
        </authorList>
    </citation>
    <scope>NUCLEOTIDE SEQUENCE [LARGE SCALE GENOMIC DNA]</scope>
    <source>
        <strain evidence="2">JCM 18424</strain>
    </source>
</reference>
<name>A0ABP9N065_9GAMM</name>